<feature type="transmembrane region" description="Helical" evidence="6">
    <location>
        <begin position="127"/>
        <end position="146"/>
    </location>
</feature>
<evidence type="ECO:0000256" key="1">
    <source>
        <dbReference type="ARBA" id="ARBA00004127"/>
    </source>
</evidence>
<dbReference type="InterPro" id="IPR020846">
    <property type="entry name" value="MFS_dom"/>
</dbReference>
<accession>A0A397SU06</accession>
<dbReference type="GO" id="GO:0005886">
    <property type="term" value="C:plasma membrane"/>
    <property type="evidence" value="ECO:0007669"/>
    <property type="project" value="TreeGrafter"/>
</dbReference>
<evidence type="ECO:0000256" key="5">
    <source>
        <dbReference type="ARBA" id="ARBA00023136"/>
    </source>
</evidence>
<feature type="transmembrane region" description="Helical" evidence="6">
    <location>
        <begin position="355"/>
        <end position="377"/>
    </location>
</feature>
<dbReference type="GO" id="GO:0012505">
    <property type="term" value="C:endomembrane system"/>
    <property type="evidence" value="ECO:0007669"/>
    <property type="project" value="UniProtKB-SubCell"/>
</dbReference>
<feature type="transmembrane region" description="Helical" evidence="6">
    <location>
        <begin position="256"/>
        <end position="276"/>
    </location>
</feature>
<dbReference type="PANTHER" id="PTHR23501">
    <property type="entry name" value="MAJOR FACILITATOR SUPERFAMILY"/>
    <property type="match status" value="1"/>
</dbReference>
<keyword evidence="9" id="KW-1185">Reference proteome</keyword>
<reference evidence="8 9" key="1">
    <citation type="submission" date="2018-06" db="EMBL/GenBank/DDBJ databases">
        <title>Comparative genomics reveals the genomic features of Rhizophagus irregularis, R. cerebriforme, R. diaphanum and Gigaspora rosea, and their symbiotic lifestyle signature.</title>
        <authorList>
            <person name="Morin E."/>
            <person name="San Clemente H."/>
            <person name="Chen E.C.H."/>
            <person name="De La Providencia I."/>
            <person name="Hainaut M."/>
            <person name="Kuo A."/>
            <person name="Kohler A."/>
            <person name="Murat C."/>
            <person name="Tang N."/>
            <person name="Roy S."/>
            <person name="Loubradou J."/>
            <person name="Henrissat B."/>
            <person name="Grigoriev I.V."/>
            <person name="Corradi N."/>
            <person name="Roux C."/>
            <person name="Martin F.M."/>
        </authorList>
    </citation>
    <scope>NUCLEOTIDE SEQUENCE [LARGE SCALE GENOMIC DNA]</scope>
    <source>
        <strain evidence="8 9">DAOM 227022</strain>
    </source>
</reference>
<dbReference type="Proteomes" id="UP000265703">
    <property type="component" value="Unassembled WGS sequence"/>
</dbReference>
<evidence type="ECO:0000256" key="4">
    <source>
        <dbReference type="ARBA" id="ARBA00022989"/>
    </source>
</evidence>
<dbReference type="SUPFAM" id="SSF103473">
    <property type="entry name" value="MFS general substrate transporter"/>
    <property type="match status" value="1"/>
</dbReference>
<name>A0A397SU06_9GLOM</name>
<evidence type="ECO:0000256" key="2">
    <source>
        <dbReference type="ARBA" id="ARBA00022448"/>
    </source>
</evidence>
<dbReference type="AlphaFoldDB" id="A0A397SU06"/>
<feature type="transmembrane region" description="Helical" evidence="6">
    <location>
        <begin position="186"/>
        <end position="208"/>
    </location>
</feature>
<dbReference type="EMBL" id="QKYT01000265">
    <property type="protein sequence ID" value="RIA88399.1"/>
    <property type="molecule type" value="Genomic_DNA"/>
</dbReference>
<keyword evidence="3 6" id="KW-0812">Transmembrane</keyword>
<proteinExistence type="predicted"/>
<organism evidence="8 9">
    <name type="scientific">Glomus cerebriforme</name>
    <dbReference type="NCBI Taxonomy" id="658196"/>
    <lineage>
        <taxon>Eukaryota</taxon>
        <taxon>Fungi</taxon>
        <taxon>Fungi incertae sedis</taxon>
        <taxon>Mucoromycota</taxon>
        <taxon>Glomeromycotina</taxon>
        <taxon>Glomeromycetes</taxon>
        <taxon>Glomerales</taxon>
        <taxon>Glomeraceae</taxon>
        <taxon>Glomus</taxon>
    </lineage>
</organism>
<feature type="transmembrane region" description="Helical" evidence="6">
    <location>
        <begin position="152"/>
        <end position="174"/>
    </location>
</feature>
<comment type="caution">
    <text evidence="8">The sequence shown here is derived from an EMBL/GenBank/DDBJ whole genome shotgun (WGS) entry which is preliminary data.</text>
</comment>
<evidence type="ECO:0000313" key="8">
    <source>
        <dbReference type="EMBL" id="RIA88399.1"/>
    </source>
</evidence>
<dbReference type="PANTHER" id="PTHR23501:SF191">
    <property type="entry name" value="VACUOLAR BASIC AMINO ACID TRANSPORTER 4"/>
    <property type="match status" value="1"/>
</dbReference>
<evidence type="ECO:0000256" key="6">
    <source>
        <dbReference type="SAM" id="Phobius"/>
    </source>
</evidence>
<dbReference type="PROSITE" id="PS50850">
    <property type="entry name" value="MFS"/>
    <property type="match status" value="1"/>
</dbReference>
<keyword evidence="2" id="KW-0813">Transport</keyword>
<dbReference type="InterPro" id="IPR011701">
    <property type="entry name" value="MFS"/>
</dbReference>
<feature type="transmembrane region" description="Helical" evidence="6">
    <location>
        <begin position="296"/>
        <end position="314"/>
    </location>
</feature>
<gene>
    <name evidence="8" type="ORF">C1645_775001</name>
</gene>
<evidence type="ECO:0000313" key="9">
    <source>
        <dbReference type="Proteomes" id="UP000265703"/>
    </source>
</evidence>
<feature type="transmembrane region" description="Helical" evidence="6">
    <location>
        <begin position="94"/>
        <end position="115"/>
    </location>
</feature>
<evidence type="ECO:0000256" key="3">
    <source>
        <dbReference type="ARBA" id="ARBA00022692"/>
    </source>
</evidence>
<feature type="transmembrane region" description="Helical" evidence="6">
    <location>
        <begin position="321"/>
        <end position="343"/>
    </location>
</feature>
<feature type="transmembrane region" description="Helical" evidence="6">
    <location>
        <begin position="39"/>
        <end position="57"/>
    </location>
</feature>
<feature type="domain" description="Major facilitator superfamily (MFS) profile" evidence="7">
    <location>
        <begin position="1"/>
        <end position="482"/>
    </location>
</feature>
<feature type="transmembrane region" description="Helical" evidence="6">
    <location>
        <begin position="389"/>
        <end position="409"/>
    </location>
</feature>
<sequence>MSTYPNTDTNNAIVEINVDASKDETVNINGQPKVRLRKFELYLIMIGLSIGVFLAALDQTIVTTALPAIASEFGALDQITWVATAYLLTSYTLIIARAIAGIGGGGIVSLVMVIISDIVPLQESGKYQGIIGAVFSISSVMGPLLGGITWSFYIHLPLGTVTIGAVIFLLRLPHSKGSLLQKLKRIDYAGIIVVVGATVALLLSINWGGSKYPWTSPIIIILFIVGQAGVALFSLIETKFSVEPIAPRHLFKNLNIVGCFATNYFQGMAFFALVYYIPLYFQVVEGDSATESGLKLIPYVTGVVIASIFTGQLISRTNFLAYRTISAMGAALIAVGAGLMVMWDEDTGKAAQIGYMLIAGLGVGSIMHTTLLCALEIVEDKDIATVTTLLMFLRLIGAVFGVSTVGTVFSNVLSRYLANASISPEYIAAVKQSATIVNQLPEEIRSPIIIAYVGALRASFITILVLGVSCFISTIFMGNHRPKIGKSNKKVFV</sequence>
<dbReference type="Pfam" id="PF07690">
    <property type="entry name" value="MFS_1"/>
    <property type="match status" value="1"/>
</dbReference>
<feature type="transmembrane region" description="Helical" evidence="6">
    <location>
        <begin position="214"/>
        <end position="236"/>
    </location>
</feature>
<dbReference type="InterPro" id="IPR036259">
    <property type="entry name" value="MFS_trans_sf"/>
</dbReference>
<feature type="transmembrane region" description="Helical" evidence="6">
    <location>
        <begin position="449"/>
        <end position="476"/>
    </location>
</feature>
<comment type="subcellular location">
    <subcellularLocation>
        <location evidence="1">Endomembrane system</location>
        <topology evidence="1">Multi-pass membrane protein</topology>
    </subcellularLocation>
</comment>
<dbReference type="OrthoDB" id="10021397at2759"/>
<dbReference type="GO" id="GO:0022857">
    <property type="term" value="F:transmembrane transporter activity"/>
    <property type="evidence" value="ECO:0007669"/>
    <property type="project" value="InterPro"/>
</dbReference>
<keyword evidence="4 6" id="KW-1133">Transmembrane helix</keyword>
<keyword evidence="5 6" id="KW-0472">Membrane</keyword>
<dbReference type="Gene3D" id="1.20.1250.20">
    <property type="entry name" value="MFS general substrate transporter like domains"/>
    <property type="match status" value="2"/>
</dbReference>
<evidence type="ECO:0000259" key="7">
    <source>
        <dbReference type="PROSITE" id="PS50850"/>
    </source>
</evidence>
<protein>
    <submittedName>
        <fullName evidence="8">Major facilitator superfamily domain-containing protein</fullName>
    </submittedName>
</protein>